<protein>
    <submittedName>
        <fullName evidence="1">Uncharacterized protein</fullName>
    </submittedName>
</protein>
<proteinExistence type="predicted"/>
<name>A0A1F7G962_9BACT</name>
<dbReference type="EMBL" id="MFZG01000040">
    <property type="protein sequence ID" value="OGK15162.1"/>
    <property type="molecule type" value="Genomic_DNA"/>
</dbReference>
<sequence length="69" mass="7968">MLTKGDLKQIKNVMQEVVPPMIRKEVEPLIKRGVEPLIKDVKTVKKDIAKIRKDTNMIISVFDNEYLTS</sequence>
<dbReference type="Proteomes" id="UP000177208">
    <property type="component" value="Unassembled WGS sequence"/>
</dbReference>
<comment type="caution">
    <text evidence="1">The sequence shown here is derived from an EMBL/GenBank/DDBJ whole genome shotgun (WGS) entry which is preliminary data.</text>
</comment>
<evidence type="ECO:0000313" key="2">
    <source>
        <dbReference type="Proteomes" id="UP000177208"/>
    </source>
</evidence>
<reference evidence="1 2" key="1">
    <citation type="journal article" date="2016" name="Nat. Commun.">
        <title>Thousands of microbial genomes shed light on interconnected biogeochemical processes in an aquifer system.</title>
        <authorList>
            <person name="Anantharaman K."/>
            <person name="Brown C.T."/>
            <person name="Hug L.A."/>
            <person name="Sharon I."/>
            <person name="Castelle C.J."/>
            <person name="Probst A.J."/>
            <person name="Thomas B.C."/>
            <person name="Singh A."/>
            <person name="Wilkins M.J."/>
            <person name="Karaoz U."/>
            <person name="Brodie E.L."/>
            <person name="Williams K.H."/>
            <person name="Hubbard S.S."/>
            <person name="Banfield J.F."/>
        </authorList>
    </citation>
    <scope>NUCLEOTIDE SEQUENCE [LARGE SCALE GENOMIC DNA]</scope>
</reference>
<dbReference type="AlphaFoldDB" id="A0A1F7G962"/>
<accession>A0A1F7G962</accession>
<organism evidence="1 2">
    <name type="scientific">Candidatus Roizmanbacteria bacterium RIFCSPHIGHO2_01_FULL_39_12c</name>
    <dbReference type="NCBI Taxonomy" id="1802031"/>
    <lineage>
        <taxon>Bacteria</taxon>
        <taxon>Candidatus Roizmaniibacteriota</taxon>
    </lineage>
</organism>
<evidence type="ECO:0000313" key="1">
    <source>
        <dbReference type="EMBL" id="OGK15162.1"/>
    </source>
</evidence>
<gene>
    <name evidence="1" type="ORF">A2774_05760</name>
</gene>